<feature type="region of interest" description="Disordered" evidence="1">
    <location>
        <begin position="435"/>
        <end position="471"/>
    </location>
</feature>
<feature type="region of interest" description="Disordered" evidence="1">
    <location>
        <begin position="552"/>
        <end position="620"/>
    </location>
</feature>
<gene>
    <name evidence="3" type="ORF">D915_001164</name>
</gene>
<evidence type="ECO:0000256" key="2">
    <source>
        <dbReference type="SAM" id="Phobius"/>
    </source>
</evidence>
<accession>A0A4E0S3S3</accession>
<feature type="compositionally biased region" description="Basic and acidic residues" evidence="1">
    <location>
        <begin position="455"/>
        <end position="464"/>
    </location>
</feature>
<evidence type="ECO:0000313" key="4">
    <source>
        <dbReference type="Proteomes" id="UP000230066"/>
    </source>
</evidence>
<evidence type="ECO:0000256" key="1">
    <source>
        <dbReference type="SAM" id="MobiDB-lite"/>
    </source>
</evidence>
<keyword evidence="2" id="KW-0812">Transmembrane</keyword>
<reference evidence="3" key="1">
    <citation type="submission" date="2019-03" db="EMBL/GenBank/DDBJ databases">
        <title>Improved annotation for the trematode Fasciola hepatica.</title>
        <authorList>
            <person name="Choi Y.-J."/>
            <person name="Martin J."/>
            <person name="Mitreva M."/>
        </authorList>
    </citation>
    <scope>NUCLEOTIDE SEQUENCE [LARGE SCALE GENOMIC DNA]</scope>
</reference>
<proteinExistence type="predicted"/>
<feature type="region of interest" description="Disordered" evidence="1">
    <location>
        <begin position="745"/>
        <end position="766"/>
    </location>
</feature>
<keyword evidence="2" id="KW-1133">Transmembrane helix</keyword>
<evidence type="ECO:0000313" key="3">
    <source>
        <dbReference type="EMBL" id="THD27990.1"/>
    </source>
</evidence>
<keyword evidence="4" id="KW-1185">Reference proteome</keyword>
<name>A0A4E0S3S3_FASHE</name>
<comment type="caution">
    <text evidence="3">The sequence shown here is derived from an EMBL/GenBank/DDBJ whole genome shotgun (WGS) entry which is preliminary data.</text>
</comment>
<protein>
    <submittedName>
        <fullName evidence="3">Uncharacterized protein</fullName>
    </submittedName>
</protein>
<feature type="compositionally biased region" description="Polar residues" evidence="1">
    <location>
        <begin position="435"/>
        <end position="449"/>
    </location>
</feature>
<keyword evidence="2" id="KW-0472">Membrane</keyword>
<dbReference type="AlphaFoldDB" id="A0A4E0S3S3"/>
<dbReference type="EMBL" id="JXXN02000265">
    <property type="protein sequence ID" value="THD27990.1"/>
    <property type="molecule type" value="Genomic_DNA"/>
</dbReference>
<feature type="region of interest" description="Disordered" evidence="1">
    <location>
        <begin position="670"/>
        <end position="702"/>
    </location>
</feature>
<feature type="transmembrane region" description="Helical" evidence="2">
    <location>
        <begin position="270"/>
        <end position="296"/>
    </location>
</feature>
<sequence>MQFGTSSVKSVIKHGRVILLLLYLSSPVVCDIYLSTLTNQTRYVRDVRQSLRSNRQDRESVFSPEDISPDGEIRAPVLLGVRRDLTVNNGPEGLFGVCHRVYRVLYQVRLGPARECQKHRSRQSVLGDISDFYHTLMENGRFNQTLEFPLADHFSRFVLRASFVYLPTRANEPAVLIETKTEQNLQHSHVLCVESIRCPEPTTTTTTTTTTTPAVLGMVIGDSTAGTSLSLAQTNGDISGAEGPKGSSTGRHTNDPFWDTLLSGTEPKSWFLATVSLGSLCLLLLIILLITWLYVCRLKRLHARRRCRGTCRFGCRCPSDVIRQTVTDAAVCGPLDSQNHHLFASPMTPQGNGSLRSGSGFGTALYPAGTMTSSRWGSNGVHKMGTPLYVSLANASDKTALLAANYPNAGCIIQTNGNPGPGSVVPIANSVDNMSGTWSQLNGQRSSSHVPRRRLSQDALHRSTSDGSSVSDHVVQAANNSATTKGSVPGRGGIGVSYLGGPITSMPATVLITAGNAAITPQSPDASSSIYYQQQSGGIIVGGSNGGGGGAGGTTYSYTDSGRGSGISPGLSQSPTRLNGRKLNDRGYYVPHGSLEPSSRTGTVNEEEEDEPQASTDPRFFNAAPGGDKLALMPHGDTRQAAYNLYGTDSLHPNAYTARGSEGDLLNITPPSGFYDPNGSGGTDSGLVNGSSSSSRSNPHAAANSFGQRTFLAPLYPILGSPVGVAANEWSGVAMNGGDPSTTVVVSSTHAGGSTDHHLHHHQQQQQQQQHMVGAMDAERLPAMSHGAPACSEVTNAPYGSAKPIISSRLYTASERLL</sequence>
<feature type="compositionally biased region" description="Low complexity" evidence="1">
    <location>
        <begin position="689"/>
        <end position="702"/>
    </location>
</feature>
<organism evidence="3 4">
    <name type="scientific">Fasciola hepatica</name>
    <name type="common">Liver fluke</name>
    <dbReference type="NCBI Taxonomy" id="6192"/>
    <lineage>
        <taxon>Eukaryota</taxon>
        <taxon>Metazoa</taxon>
        <taxon>Spiralia</taxon>
        <taxon>Lophotrochozoa</taxon>
        <taxon>Platyhelminthes</taxon>
        <taxon>Trematoda</taxon>
        <taxon>Digenea</taxon>
        <taxon>Plagiorchiida</taxon>
        <taxon>Echinostomata</taxon>
        <taxon>Echinostomatoidea</taxon>
        <taxon>Fasciolidae</taxon>
        <taxon>Fasciola</taxon>
    </lineage>
</organism>
<dbReference type="Proteomes" id="UP000230066">
    <property type="component" value="Unassembled WGS sequence"/>
</dbReference>